<accession>A0A161TRH1</accession>
<dbReference type="Pfam" id="PF00583">
    <property type="entry name" value="Acetyltransf_1"/>
    <property type="match status" value="1"/>
</dbReference>
<evidence type="ECO:0000256" key="2">
    <source>
        <dbReference type="ARBA" id="ARBA00023315"/>
    </source>
</evidence>
<evidence type="ECO:0000256" key="1">
    <source>
        <dbReference type="ARBA" id="ARBA00022679"/>
    </source>
</evidence>
<dbReference type="RefSeq" id="WP_066236308.1">
    <property type="nucleotide sequence ID" value="NZ_LRFC01000001.1"/>
</dbReference>
<dbReference type="EMBL" id="LRFC01000001">
    <property type="protein sequence ID" value="KZE68961.1"/>
    <property type="molecule type" value="Genomic_DNA"/>
</dbReference>
<reference evidence="5" key="1">
    <citation type="submission" date="2016-01" db="EMBL/GenBank/DDBJ databases">
        <title>Draft genome of Chromobacterium sp. F49.</title>
        <authorList>
            <person name="Hong K.W."/>
        </authorList>
    </citation>
    <scope>NUCLEOTIDE SEQUENCE [LARGE SCALE GENOMIC DNA]</scope>
    <source>
        <strain evidence="5">P7IIIA</strain>
    </source>
</reference>
<dbReference type="Gene3D" id="3.40.630.30">
    <property type="match status" value="1"/>
</dbReference>
<feature type="domain" description="N-acetyltransferase" evidence="3">
    <location>
        <begin position="12"/>
        <end position="158"/>
    </location>
</feature>
<dbReference type="SUPFAM" id="SSF55729">
    <property type="entry name" value="Acyl-CoA N-acyltransferases (Nat)"/>
    <property type="match status" value="1"/>
</dbReference>
<evidence type="ECO:0000313" key="5">
    <source>
        <dbReference type="Proteomes" id="UP000076567"/>
    </source>
</evidence>
<keyword evidence="1" id="KW-0808">Transferase</keyword>
<dbReference type="PROSITE" id="PS51186">
    <property type="entry name" value="GNAT"/>
    <property type="match status" value="1"/>
</dbReference>
<dbReference type="PANTHER" id="PTHR43877">
    <property type="entry name" value="AMINOALKYLPHOSPHONATE N-ACETYLTRANSFERASE-RELATED-RELATED"/>
    <property type="match status" value="1"/>
</dbReference>
<protein>
    <recommendedName>
        <fullName evidence="3">N-acetyltransferase domain-containing protein</fullName>
    </recommendedName>
</protein>
<proteinExistence type="predicted"/>
<comment type="caution">
    <text evidence="4">The sequence shown here is derived from an EMBL/GenBank/DDBJ whole genome shotgun (WGS) entry which is preliminary data.</text>
</comment>
<sequence>MEVLNTQVTDQITIVEYDPSYAARVAEMWNKSQDGWGGGNTIMTAEQVLKQEANSANLHLYLALDGEQVVGYCSLGEYREDEGALYIPLLNVRGDYHGKKIGKKLVRKALQKAIDLKWPRLDLYTWPGNTKAVPLYKKCGFFWEDRDDTTHLMNFMPSVLQTEVVQDYFADGHWYENSTRRIETVPDGKKENDFHFYEYSWKHDTLGNLKMEFERFGRGLRSIETDDYKITATVENFNLVFGSDYTVQYHITNKSGKPLTVEMEGMNDKNVQFASSRKVSVQQEECVKVPFTVNPITEEQSVWRTHPAVKSLLTINGKKAEFKVGIRPKYPVKLDCTLPEHLSFIGKSYSLYLNFENNFNEEVKFNVELPQSELVQIDNHSISVVLAPKSKQSVPVPFTLLKHGFYSADLQITATKQDDSRVHFTKRIGTALKGIGAKSTGECDAFYHVYNGQYQLKLDKFNNWIIPGKADVDYKMAFMVPKLGKPFSEEISRLRPEKIEPLMNEGYAGFRATFQSQAFLGLQLATIVKLYSEGLVEQHYEVTNMSEAESTDEVWLNSPIMCRMLDRAVLPYDGKYMELNDSMGSFLTYWNNNKLTENWIFLRGQNNPRGISWPIDEKVHFSNWFMYFEHHFGKLAAQQTVATKPVTLTIGAFGEWQSFREYAMQKNDKPSLSLTNHMTLSVNNGNPFVSGNHIKAVAQDYKSSFFNGFIEMKLNDEILQSHLFASEEELRSAEFDVQVPNDKGVHVLTAKMNLDSIDITRQSAAFIVKDLPVQFEKTVKDDLEVLCVDNGEIAISASAQFAPTLFSLQYNKHEWMDSSFPKPAPKSWWNPWFGGIAGLVEGTSLNSLLKEKTTVGFVEKEDDKGNVWKGIKVSTSYEKHETFKGLDIHQYFLLLPGVPVLCHTTEIEQNTGSYLNGKNFYTGCFLKPGPELTKSWGSFQSESGEWAMVYGGKGEQEMTIDRSVVYGSDNHESLLQVVANQNLTSLDSYINLEVMELGYSEKLSLAHGAAHVTSPVFYVFNDKVIPDTALEDLKKVRFV</sequence>
<keyword evidence="2" id="KW-0012">Acyltransferase</keyword>
<dbReference type="InterPro" id="IPR000182">
    <property type="entry name" value="GNAT_dom"/>
</dbReference>
<evidence type="ECO:0000313" key="4">
    <source>
        <dbReference type="EMBL" id="KZE68961.1"/>
    </source>
</evidence>
<gene>
    <name evidence="4" type="ORF">AWM68_01445</name>
</gene>
<dbReference type="OrthoDB" id="9776689at2"/>
<dbReference type="Proteomes" id="UP000076567">
    <property type="component" value="Unassembled WGS sequence"/>
</dbReference>
<dbReference type="GO" id="GO:0016747">
    <property type="term" value="F:acyltransferase activity, transferring groups other than amino-acyl groups"/>
    <property type="evidence" value="ECO:0007669"/>
    <property type="project" value="InterPro"/>
</dbReference>
<dbReference type="CDD" id="cd04301">
    <property type="entry name" value="NAT_SF"/>
    <property type="match status" value="1"/>
</dbReference>
<name>A0A161TRH1_9BACL</name>
<organism evidence="4 5">
    <name type="scientific">Fictibacillus phosphorivorans</name>
    <dbReference type="NCBI Taxonomy" id="1221500"/>
    <lineage>
        <taxon>Bacteria</taxon>
        <taxon>Bacillati</taxon>
        <taxon>Bacillota</taxon>
        <taxon>Bacilli</taxon>
        <taxon>Bacillales</taxon>
        <taxon>Fictibacillaceae</taxon>
        <taxon>Fictibacillus</taxon>
    </lineage>
</organism>
<keyword evidence="5" id="KW-1185">Reference proteome</keyword>
<dbReference type="InterPro" id="IPR016181">
    <property type="entry name" value="Acyl_CoA_acyltransferase"/>
</dbReference>
<dbReference type="AlphaFoldDB" id="A0A161TRH1"/>
<dbReference type="InterPro" id="IPR050832">
    <property type="entry name" value="Bact_Acetyltransf"/>
</dbReference>
<evidence type="ECO:0000259" key="3">
    <source>
        <dbReference type="PROSITE" id="PS51186"/>
    </source>
</evidence>